<comment type="similarity">
    <text evidence="1">Belongs to the PrpF family.</text>
</comment>
<dbReference type="GO" id="GO:0016853">
    <property type="term" value="F:isomerase activity"/>
    <property type="evidence" value="ECO:0007669"/>
    <property type="project" value="UniProtKB-KW"/>
</dbReference>
<dbReference type="PANTHER" id="PTHR43709:SF2">
    <property type="entry name" value="DUF453 DOMAIN PROTEIN (AFU_ORTHOLOGUE AFUA_6G00360)"/>
    <property type="match status" value="1"/>
</dbReference>
<evidence type="ECO:0000313" key="4">
    <source>
        <dbReference type="EMBL" id="CAG8958178.1"/>
    </source>
</evidence>
<sequence>MYTEFLLPIMSKALRLFSQHANTLSTLELPNLPIQAHLSRFYSSTPPRSQNRLPASYYRGGTSRAVIFHHSDLPQDREQWAHIFRGVIGSPDPNGRQLDGLGGGISSLSKVCVVGPPSHADADVDYTFAAIGVKNYDVDYSSNCGNMTSAIGPFAVDSGMLKGKRDGEVTVRIHNTNTKKLIHATFPVIAGEAAASGNFAIDGVEGTAARLELAFIDPAGSKTGKLLPTGNIIDIIEDVETTCIDCGNPAVFLEADSIDIDGTILPDEIDAHPTLLTRLESIRRKASVAMGLSVDEQSAPASIPKIAIVSRAKTHKLLSGKINEVRWMDIIVRALSVGQPHRAIPITVALATAAAANLEGSVVQRNTSSQRVDEAGINIGHPTGKIMDREKTYGRVDLLEMKMRSLETKNIGYTLGTRIPVFASATTDPTQVTSFIHKGRNAWGLVHSTAPSGFGTPVFASSRLPQLPFQREAPSRSALDHPVNGSQESRSFLLLAYQILFLFVHQISRTPASSFKPRLSMIRHTQQPQPQQHPVRTTSSFRVHLQEARSYIARRRAWLLGIGCFFLAITLCGLLFTVHMYYIRDGGTGWLKRSETSSGIDSGTMVFMPLRKTEHNGLIIERSPGIIPYYECGDQMKSCEAFNQPHICCPVGTHCFDAQFTPSMIWYNTVFSGYRGWMLPSRNGMLSQRLHSSIKSLYCGHAGNILVGSARFCLPWVIFADASESGWQSLDIPYNQDNYRGASCNRHKSKARRSGYCRCSKEGFHAAYTVSSILGRLDTCLRCGDYGNALSLQRAGVGPNFCVQKIG</sequence>
<reference evidence="4" key="1">
    <citation type="submission" date="2021-07" db="EMBL/GenBank/DDBJ databases">
        <authorList>
            <person name="Durling M."/>
        </authorList>
    </citation>
    <scope>NUCLEOTIDE SEQUENCE</scope>
</reference>
<evidence type="ECO:0000256" key="3">
    <source>
        <dbReference type="SAM" id="Phobius"/>
    </source>
</evidence>
<keyword evidence="3" id="KW-0812">Transmembrane</keyword>
<accession>A0A9N9PWU5</accession>
<evidence type="ECO:0000256" key="1">
    <source>
        <dbReference type="ARBA" id="ARBA00007673"/>
    </source>
</evidence>
<evidence type="ECO:0000313" key="5">
    <source>
        <dbReference type="Proteomes" id="UP000696280"/>
    </source>
</evidence>
<dbReference type="Pfam" id="PF04303">
    <property type="entry name" value="PrpF"/>
    <property type="match status" value="1"/>
</dbReference>
<dbReference type="EMBL" id="CAJVRL010000081">
    <property type="protein sequence ID" value="CAG8958178.1"/>
    <property type="molecule type" value="Genomic_DNA"/>
</dbReference>
<dbReference type="OrthoDB" id="10267539at2759"/>
<proteinExistence type="inferred from homology"/>
<protein>
    <recommendedName>
        <fullName evidence="6">PrpF protein</fullName>
    </recommendedName>
</protein>
<gene>
    <name evidence="4" type="ORF">HYFRA_00000530</name>
</gene>
<dbReference type="InterPro" id="IPR007400">
    <property type="entry name" value="PrpF-like"/>
</dbReference>
<organism evidence="4 5">
    <name type="scientific">Hymenoscyphus fraxineus</name>
    <dbReference type="NCBI Taxonomy" id="746836"/>
    <lineage>
        <taxon>Eukaryota</taxon>
        <taxon>Fungi</taxon>
        <taxon>Dikarya</taxon>
        <taxon>Ascomycota</taxon>
        <taxon>Pezizomycotina</taxon>
        <taxon>Leotiomycetes</taxon>
        <taxon>Helotiales</taxon>
        <taxon>Helotiaceae</taxon>
        <taxon>Hymenoscyphus</taxon>
    </lineage>
</organism>
<keyword evidence="3" id="KW-1133">Transmembrane helix</keyword>
<keyword evidence="3" id="KW-0472">Membrane</keyword>
<comment type="caution">
    <text evidence="4">The sequence shown here is derived from an EMBL/GenBank/DDBJ whole genome shotgun (WGS) entry which is preliminary data.</text>
</comment>
<dbReference type="Gene3D" id="3.10.310.10">
    <property type="entry name" value="Diaminopimelate Epimerase, Chain A, domain 1"/>
    <property type="match status" value="2"/>
</dbReference>
<dbReference type="SUPFAM" id="SSF54506">
    <property type="entry name" value="Diaminopimelate epimerase-like"/>
    <property type="match status" value="2"/>
</dbReference>
<dbReference type="PANTHER" id="PTHR43709">
    <property type="entry name" value="ACONITATE ISOMERASE-RELATED"/>
    <property type="match status" value="1"/>
</dbReference>
<keyword evidence="5" id="KW-1185">Reference proteome</keyword>
<dbReference type="AlphaFoldDB" id="A0A9N9PWU5"/>
<name>A0A9N9PWU5_9HELO</name>
<evidence type="ECO:0008006" key="6">
    <source>
        <dbReference type="Google" id="ProtNLM"/>
    </source>
</evidence>
<evidence type="ECO:0000256" key="2">
    <source>
        <dbReference type="ARBA" id="ARBA00023235"/>
    </source>
</evidence>
<feature type="transmembrane region" description="Helical" evidence="3">
    <location>
        <begin position="557"/>
        <end position="582"/>
    </location>
</feature>
<dbReference type="Proteomes" id="UP000696280">
    <property type="component" value="Unassembled WGS sequence"/>
</dbReference>
<keyword evidence="2" id="KW-0413">Isomerase</keyword>